<dbReference type="Gene3D" id="3.40.710.10">
    <property type="entry name" value="DD-peptidase/beta-lactamase superfamily"/>
    <property type="match status" value="1"/>
</dbReference>
<dbReference type="PANTHER" id="PTHR43283">
    <property type="entry name" value="BETA-LACTAMASE-RELATED"/>
    <property type="match status" value="1"/>
</dbReference>
<dbReference type="InterPro" id="IPR012338">
    <property type="entry name" value="Beta-lactam/transpept-like"/>
</dbReference>
<dbReference type="InterPro" id="IPR050789">
    <property type="entry name" value="Diverse_Enzym_Activities"/>
</dbReference>
<dbReference type="RefSeq" id="WP_142891731.1">
    <property type="nucleotide sequence ID" value="NZ_ML660160.1"/>
</dbReference>
<evidence type="ECO:0000313" key="4">
    <source>
        <dbReference type="Proteomes" id="UP000315439"/>
    </source>
</evidence>
<dbReference type="SUPFAM" id="SSF56601">
    <property type="entry name" value="beta-lactamase/transpeptidase-like"/>
    <property type="match status" value="1"/>
</dbReference>
<protein>
    <submittedName>
        <fullName evidence="3">Serine hydrolase</fullName>
    </submittedName>
</protein>
<dbReference type="AlphaFoldDB" id="A0A545UJM8"/>
<sequence>MPISWLKKTFCILVSLIFLSACSNEEAPKAEQVSQTYKYSIPEYLDDGWQVGHISDFGFDEQKITTLVKNMQNQTYPGIDSITIVRDNTLLLHENLRSEFSIYDEWINNENLHRHVMHSTSKSFVSALVGIAIQQGYIPDTSLPFYSFFNYGEYSNWDAKKNAITLENVLTMQLGLEWDEWNFPFGDDRNSLTNLTENNYDFVKAMLDLPLTSEPGTEYAYNTVASIALANVLEAVTNMPMEEFAQQYLFDLLQIRDAEWLMIPTGSPNTGSGLFLPTRDMAKFGQLYLNKGQWNGLQIISPDWIEKSLKPSVKLAWDYTSGYGYQWWLGEFKVNDKIIPFYSTRGFGGQFIITIPSYDLVLAFTAHNYEEELYDLPFRLTEQFILPVIEQDPI</sequence>
<evidence type="ECO:0000256" key="1">
    <source>
        <dbReference type="SAM" id="SignalP"/>
    </source>
</evidence>
<dbReference type="OrthoDB" id="9814204at2"/>
<organism evidence="3 4">
    <name type="scientific">Aliikangiella coralliicola</name>
    <dbReference type="NCBI Taxonomy" id="2592383"/>
    <lineage>
        <taxon>Bacteria</taxon>
        <taxon>Pseudomonadati</taxon>
        <taxon>Pseudomonadota</taxon>
        <taxon>Gammaproteobacteria</taxon>
        <taxon>Oceanospirillales</taxon>
        <taxon>Pleioneaceae</taxon>
        <taxon>Aliikangiella</taxon>
    </lineage>
</organism>
<dbReference type="EMBL" id="VIKS01000001">
    <property type="protein sequence ID" value="TQV89667.1"/>
    <property type="molecule type" value="Genomic_DNA"/>
</dbReference>
<feature type="signal peptide" evidence="1">
    <location>
        <begin position="1"/>
        <end position="23"/>
    </location>
</feature>
<name>A0A545UJM8_9GAMM</name>
<dbReference type="Proteomes" id="UP000315439">
    <property type="component" value="Unassembled WGS sequence"/>
</dbReference>
<feature type="domain" description="Beta-lactamase-related" evidence="2">
    <location>
        <begin position="113"/>
        <end position="367"/>
    </location>
</feature>
<dbReference type="Pfam" id="PF00144">
    <property type="entry name" value="Beta-lactamase"/>
    <property type="match status" value="1"/>
</dbReference>
<reference evidence="3 4" key="1">
    <citation type="submission" date="2019-07" db="EMBL/GenBank/DDBJ databases">
        <title>Draft genome for Aliikangiella sp. M105.</title>
        <authorList>
            <person name="Wang G."/>
        </authorList>
    </citation>
    <scope>NUCLEOTIDE SEQUENCE [LARGE SCALE GENOMIC DNA]</scope>
    <source>
        <strain evidence="3 4">M105</strain>
    </source>
</reference>
<dbReference type="PROSITE" id="PS51257">
    <property type="entry name" value="PROKAR_LIPOPROTEIN"/>
    <property type="match status" value="1"/>
</dbReference>
<comment type="caution">
    <text evidence="3">The sequence shown here is derived from an EMBL/GenBank/DDBJ whole genome shotgun (WGS) entry which is preliminary data.</text>
</comment>
<feature type="chain" id="PRO_5021890645" evidence="1">
    <location>
        <begin position="24"/>
        <end position="394"/>
    </location>
</feature>
<proteinExistence type="predicted"/>
<dbReference type="PANTHER" id="PTHR43283:SF7">
    <property type="entry name" value="BETA-LACTAMASE-RELATED DOMAIN-CONTAINING PROTEIN"/>
    <property type="match status" value="1"/>
</dbReference>
<dbReference type="InterPro" id="IPR001466">
    <property type="entry name" value="Beta-lactam-related"/>
</dbReference>
<keyword evidence="3" id="KW-0378">Hydrolase</keyword>
<keyword evidence="4" id="KW-1185">Reference proteome</keyword>
<evidence type="ECO:0000313" key="3">
    <source>
        <dbReference type="EMBL" id="TQV89667.1"/>
    </source>
</evidence>
<keyword evidence="1" id="KW-0732">Signal</keyword>
<dbReference type="GO" id="GO:0016787">
    <property type="term" value="F:hydrolase activity"/>
    <property type="evidence" value="ECO:0007669"/>
    <property type="project" value="UniProtKB-KW"/>
</dbReference>
<accession>A0A545UJM8</accession>
<evidence type="ECO:0000259" key="2">
    <source>
        <dbReference type="Pfam" id="PF00144"/>
    </source>
</evidence>
<gene>
    <name evidence="3" type="ORF">FLL46_01935</name>
</gene>